<sequence length="565" mass="64054">MTLYDSLSRTFAGIQYVWLGISIFLLVLLLLSRTKIFRNALSQERYTKREYIIFTVIFTILGLCGTFWNFRTPGGIMTFRAVPIMLSGFIGGPIVGTITGLIVGINRIFILQTATAPINGGLSILQGIAAGLLSPQIKKHSSQRWMWALFYSIGIEIVYWLFYALLTWPYAYINTKDLLSLVVPIIVTNTPAVALFIGVLEATTRQQDSEKTETAKTAFNSANMLIQTIHDEAHGFDFSKTPRIITTALPHLIWSAIITNDNVFISTNYKNPRNQSQGDAETSILLLQKTLPSMPHLLQLRIEGKTKTICRIFASNPTDTPLSKTDKEFLNGTARIIELIHEHEELKKEKLLLQEAEIRALQAQINPHFLYNTLNTINFYVRSDPDIARNLLKYLSDYFRHTLNNPSKMILLSEEIYDITCYVELERARFSDRLQIEYRIPLEKMKKIQIPPLLLQPLVENAIIHGILKKPEGGKIIVGLHEHPHLYKIFVADTGVGIPQDKLGKLLTSHKRRDNIGLINVHQRLLSIFGEKSRLHIISRTGKGTVVYIIIPKEGEHDNTDNTAN</sequence>
<comment type="caution">
    <text evidence="14">The sequence shown here is derived from an EMBL/GenBank/DDBJ whole genome shotgun (WGS) entry which is preliminary data.</text>
</comment>
<feature type="transmembrane region" description="Helical" evidence="12">
    <location>
        <begin position="145"/>
        <end position="166"/>
    </location>
</feature>
<feature type="transmembrane region" description="Helical" evidence="12">
    <location>
        <begin position="51"/>
        <end position="70"/>
    </location>
</feature>
<evidence type="ECO:0000313" key="15">
    <source>
        <dbReference type="Proteomes" id="UP000004736"/>
    </source>
</evidence>
<dbReference type="AlphaFoldDB" id="C9LQU0"/>
<evidence type="ECO:0000256" key="11">
    <source>
        <dbReference type="SAM" id="Coils"/>
    </source>
</evidence>
<evidence type="ECO:0000256" key="1">
    <source>
        <dbReference type="ARBA" id="ARBA00004651"/>
    </source>
</evidence>
<dbReference type="HOGENOM" id="CLU_020473_3_3_9"/>
<keyword evidence="11" id="KW-0175">Coiled coil</keyword>
<evidence type="ECO:0000256" key="5">
    <source>
        <dbReference type="ARBA" id="ARBA00022741"/>
    </source>
</evidence>
<dbReference type="InterPro" id="IPR010559">
    <property type="entry name" value="Sig_transdc_His_kin_internal"/>
</dbReference>
<keyword evidence="5" id="KW-0547">Nucleotide-binding</keyword>
<dbReference type="Pfam" id="PF06580">
    <property type="entry name" value="His_kinase"/>
    <property type="match status" value="1"/>
</dbReference>
<feature type="coiled-coil region" evidence="11">
    <location>
        <begin position="336"/>
        <end position="366"/>
    </location>
</feature>
<keyword evidence="7" id="KW-0067">ATP-binding</keyword>
<dbReference type="RefSeq" id="WP_007070857.1">
    <property type="nucleotide sequence ID" value="NZ_GG698602.1"/>
</dbReference>
<evidence type="ECO:0000256" key="4">
    <source>
        <dbReference type="ARBA" id="ARBA00022692"/>
    </source>
</evidence>
<dbReference type="GO" id="GO:0005524">
    <property type="term" value="F:ATP binding"/>
    <property type="evidence" value="ECO:0007669"/>
    <property type="project" value="UniProtKB-KW"/>
</dbReference>
<dbReference type="SUPFAM" id="SSF55874">
    <property type="entry name" value="ATPase domain of HSP90 chaperone/DNA topoisomerase II/histidine kinase"/>
    <property type="match status" value="1"/>
</dbReference>
<evidence type="ECO:0000256" key="8">
    <source>
        <dbReference type="ARBA" id="ARBA00022989"/>
    </source>
</evidence>
<keyword evidence="8 12" id="KW-1133">Transmembrane helix</keyword>
<dbReference type="Gene3D" id="3.30.565.10">
    <property type="entry name" value="Histidine kinase-like ATPase, C-terminal domain"/>
    <property type="match status" value="1"/>
</dbReference>
<feature type="transmembrane region" description="Helical" evidence="12">
    <location>
        <begin position="178"/>
        <end position="200"/>
    </location>
</feature>
<dbReference type="GO" id="GO:0071555">
    <property type="term" value="P:cell wall organization"/>
    <property type="evidence" value="ECO:0007669"/>
    <property type="project" value="InterPro"/>
</dbReference>
<keyword evidence="6" id="KW-0418">Kinase</keyword>
<dbReference type="STRING" id="592028.GCWU000321_01922"/>
<dbReference type="eggNOG" id="COG3275">
    <property type="taxonomic scope" value="Bacteria"/>
</dbReference>
<dbReference type="SMART" id="SM00387">
    <property type="entry name" value="HATPase_c"/>
    <property type="match status" value="1"/>
</dbReference>
<name>C9LQU0_9FIRM</name>
<organism evidence="14 15">
    <name type="scientific">Dialister invisus DSM 15470</name>
    <dbReference type="NCBI Taxonomy" id="592028"/>
    <lineage>
        <taxon>Bacteria</taxon>
        <taxon>Bacillati</taxon>
        <taxon>Bacillota</taxon>
        <taxon>Negativicutes</taxon>
        <taxon>Veillonellales</taxon>
        <taxon>Veillonellaceae</taxon>
        <taxon>Dialister</taxon>
    </lineage>
</organism>
<evidence type="ECO:0000313" key="14">
    <source>
        <dbReference type="EMBL" id="EEW97926.1"/>
    </source>
</evidence>
<dbReference type="InterPro" id="IPR050640">
    <property type="entry name" value="Bact_2-comp_sensor_kinase"/>
</dbReference>
<keyword evidence="10 12" id="KW-0472">Membrane</keyword>
<keyword evidence="14" id="KW-0675">Receptor</keyword>
<keyword evidence="15" id="KW-1185">Reference proteome</keyword>
<comment type="subcellular location">
    <subcellularLocation>
        <location evidence="1">Cell membrane</location>
        <topology evidence="1">Multi-pass membrane protein</topology>
    </subcellularLocation>
</comment>
<accession>C9LQU0</accession>
<evidence type="ECO:0000256" key="3">
    <source>
        <dbReference type="ARBA" id="ARBA00022679"/>
    </source>
</evidence>
<keyword evidence="9" id="KW-0902">Two-component regulatory system</keyword>
<evidence type="ECO:0000256" key="2">
    <source>
        <dbReference type="ARBA" id="ARBA00022475"/>
    </source>
</evidence>
<gene>
    <name evidence="14" type="ORF">GCWU000321_01922</name>
</gene>
<evidence type="ECO:0000256" key="6">
    <source>
        <dbReference type="ARBA" id="ARBA00022777"/>
    </source>
</evidence>
<feature type="transmembrane region" description="Helical" evidence="12">
    <location>
        <begin position="116"/>
        <end position="133"/>
    </location>
</feature>
<dbReference type="PANTHER" id="PTHR34220">
    <property type="entry name" value="SENSOR HISTIDINE KINASE YPDA"/>
    <property type="match status" value="1"/>
</dbReference>
<protein>
    <submittedName>
        <fullName evidence="14">LytS/YhcK-type transmembrane receptor domain protein</fullName>
    </submittedName>
</protein>
<feature type="transmembrane region" description="Helical" evidence="12">
    <location>
        <begin position="12"/>
        <end position="31"/>
    </location>
</feature>
<evidence type="ECO:0000259" key="13">
    <source>
        <dbReference type="SMART" id="SM00387"/>
    </source>
</evidence>
<dbReference type="InterPro" id="IPR011620">
    <property type="entry name" value="Sig_transdc_His_kinase_LytS_TM"/>
</dbReference>
<feature type="domain" description="Histidine kinase/HSP90-like ATPase" evidence="13">
    <location>
        <begin position="450"/>
        <end position="555"/>
    </location>
</feature>
<dbReference type="GO" id="GO:0000155">
    <property type="term" value="F:phosphorelay sensor kinase activity"/>
    <property type="evidence" value="ECO:0007669"/>
    <property type="project" value="InterPro"/>
</dbReference>
<evidence type="ECO:0000256" key="7">
    <source>
        <dbReference type="ARBA" id="ARBA00022840"/>
    </source>
</evidence>
<keyword evidence="2" id="KW-1003">Cell membrane</keyword>
<dbReference type="EMBL" id="ACIM02000001">
    <property type="protein sequence ID" value="EEW97926.1"/>
    <property type="molecule type" value="Genomic_DNA"/>
</dbReference>
<dbReference type="InterPro" id="IPR036890">
    <property type="entry name" value="HATPase_C_sf"/>
</dbReference>
<dbReference type="Proteomes" id="UP000004736">
    <property type="component" value="Unassembled WGS sequence"/>
</dbReference>
<dbReference type="Pfam" id="PF07694">
    <property type="entry name" value="5TM-5TMR_LYT"/>
    <property type="match status" value="1"/>
</dbReference>
<dbReference type="PANTHER" id="PTHR34220:SF7">
    <property type="entry name" value="SENSOR HISTIDINE KINASE YPDA"/>
    <property type="match status" value="1"/>
</dbReference>
<evidence type="ECO:0000256" key="10">
    <source>
        <dbReference type="ARBA" id="ARBA00023136"/>
    </source>
</evidence>
<dbReference type="OrthoDB" id="9809348at2"/>
<proteinExistence type="predicted"/>
<dbReference type="InterPro" id="IPR003594">
    <property type="entry name" value="HATPase_dom"/>
</dbReference>
<dbReference type="Gene3D" id="1.10.1760.20">
    <property type="match status" value="1"/>
</dbReference>
<evidence type="ECO:0000256" key="12">
    <source>
        <dbReference type="SAM" id="Phobius"/>
    </source>
</evidence>
<keyword evidence="3" id="KW-0808">Transferase</keyword>
<dbReference type="GO" id="GO:0005886">
    <property type="term" value="C:plasma membrane"/>
    <property type="evidence" value="ECO:0007669"/>
    <property type="project" value="UniProtKB-SubCell"/>
</dbReference>
<reference evidence="14" key="1">
    <citation type="submission" date="2009-09" db="EMBL/GenBank/DDBJ databases">
        <authorList>
            <person name="Weinstock G."/>
            <person name="Sodergren E."/>
            <person name="Clifton S."/>
            <person name="Fulton L."/>
            <person name="Fulton B."/>
            <person name="Courtney L."/>
            <person name="Fronick C."/>
            <person name="Harrison M."/>
            <person name="Strong C."/>
            <person name="Farmer C."/>
            <person name="Delahaunty K."/>
            <person name="Markovic C."/>
            <person name="Hall O."/>
            <person name="Minx P."/>
            <person name="Tomlinson C."/>
            <person name="Mitreva M."/>
            <person name="Nelson J."/>
            <person name="Hou S."/>
            <person name="Wollam A."/>
            <person name="Pepin K.H."/>
            <person name="Johnson M."/>
            <person name="Bhonagiri V."/>
            <person name="Nash W.E."/>
            <person name="Warren W."/>
            <person name="Chinwalla A."/>
            <person name="Mardis E.R."/>
            <person name="Wilson R.K."/>
        </authorList>
    </citation>
    <scope>NUCLEOTIDE SEQUENCE [LARGE SCALE GENOMIC DNA]</scope>
    <source>
        <strain evidence="14">DSM 15470</strain>
    </source>
</reference>
<keyword evidence="4 12" id="KW-0812">Transmembrane</keyword>
<dbReference type="Pfam" id="PF02518">
    <property type="entry name" value="HATPase_c"/>
    <property type="match status" value="1"/>
</dbReference>
<feature type="transmembrane region" description="Helical" evidence="12">
    <location>
        <begin position="82"/>
        <end position="104"/>
    </location>
</feature>
<dbReference type="GeneID" id="78278394"/>
<evidence type="ECO:0000256" key="9">
    <source>
        <dbReference type="ARBA" id="ARBA00023012"/>
    </source>
</evidence>